<dbReference type="EMBL" id="JBEPBX010000031">
    <property type="protein sequence ID" value="MER6616977.1"/>
    <property type="molecule type" value="Genomic_DNA"/>
</dbReference>
<evidence type="ECO:0000313" key="3">
    <source>
        <dbReference type="Proteomes" id="UP001445472"/>
    </source>
</evidence>
<protein>
    <recommendedName>
        <fullName evidence="4">Lipoprotein</fullName>
    </recommendedName>
</protein>
<evidence type="ECO:0000256" key="1">
    <source>
        <dbReference type="SAM" id="MobiDB-lite"/>
    </source>
</evidence>
<dbReference type="Proteomes" id="UP001445472">
    <property type="component" value="Unassembled WGS sequence"/>
</dbReference>
<evidence type="ECO:0008006" key="4">
    <source>
        <dbReference type="Google" id="ProtNLM"/>
    </source>
</evidence>
<feature type="region of interest" description="Disordered" evidence="1">
    <location>
        <begin position="202"/>
        <end position="223"/>
    </location>
</feature>
<dbReference type="RefSeq" id="WP_351978196.1">
    <property type="nucleotide sequence ID" value="NZ_JBEPBX010000031.1"/>
</dbReference>
<comment type="caution">
    <text evidence="2">The sequence shown here is derived from an EMBL/GenBank/DDBJ whole genome shotgun (WGS) entry which is preliminary data.</text>
</comment>
<sequence>MTAVGTRAVALTHAVRRRLPGLTAAAAAVGMLALSGCGIRTTQVPVDAGAAPSRMPCQVSGGSITPQAQQQGVPVRVYMLCGSQLESLDRTAKISESKAADSPPEFAQALLDELLREPASSEQEAGFTTYVRGPLLVSGARDGDPAGTLRLSRQPEDLPTPALAQIVCTLAESRATQAGGAVLLGGPGDYEPHAYVCSARAKERPGGAVPTLGALPSPSATDR</sequence>
<accession>A0ABV1V1Y8</accession>
<gene>
    <name evidence="2" type="ORF">ABT276_27160</name>
</gene>
<evidence type="ECO:0000313" key="2">
    <source>
        <dbReference type="EMBL" id="MER6616977.1"/>
    </source>
</evidence>
<reference evidence="2 3" key="1">
    <citation type="submission" date="2024-06" db="EMBL/GenBank/DDBJ databases">
        <title>The Natural Products Discovery Center: Release of the First 8490 Sequenced Strains for Exploring Actinobacteria Biosynthetic Diversity.</title>
        <authorList>
            <person name="Kalkreuter E."/>
            <person name="Kautsar S.A."/>
            <person name="Yang D."/>
            <person name="Bader C.D."/>
            <person name="Teijaro C.N."/>
            <person name="Fluegel L."/>
            <person name="Davis C.M."/>
            <person name="Simpson J.R."/>
            <person name="Lauterbach L."/>
            <person name="Steele A.D."/>
            <person name="Gui C."/>
            <person name="Meng S."/>
            <person name="Li G."/>
            <person name="Viehrig K."/>
            <person name="Ye F."/>
            <person name="Su P."/>
            <person name="Kiefer A.F."/>
            <person name="Nichols A."/>
            <person name="Cepeda A.J."/>
            <person name="Yan W."/>
            <person name="Fan B."/>
            <person name="Jiang Y."/>
            <person name="Adhikari A."/>
            <person name="Zheng C.-J."/>
            <person name="Schuster L."/>
            <person name="Cowan T.M."/>
            <person name="Smanski M.J."/>
            <person name="Chevrette M.G."/>
            <person name="De Carvalho L.P.S."/>
            <person name="Shen B."/>
        </authorList>
    </citation>
    <scope>NUCLEOTIDE SEQUENCE [LARGE SCALE GENOMIC DNA]</scope>
    <source>
        <strain evidence="2 3">NPDC000837</strain>
    </source>
</reference>
<name>A0ABV1V1Y8_9ACTN</name>
<feature type="region of interest" description="Disordered" evidence="1">
    <location>
        <begin position="137"/>
        <end position="156"/>
    </location>
</feature>
<keyword evidence="3" id="KW-1185">Reference proteome</keyword>
<proteinExistence type="predicted"/>
<organism evidence="2 3">
    <name type="scientific">Streptomyces xantholiticus</name>
    <dbReference type="NCBI Taxonomy" id="68285"/>
    <lineage>
        <taxon>Bacteria</taxon>
        <taxon>Bacillati</taxon>
        <taxon>Actinomycetota</taxon>
        <taxon>Actinomycetes</taxon>
        <taxon>Kitasatosporales</taxon>
        <taxon>Streptomycetaceae</taxon>
        <taxon>Streptomyces</taxon>
    </lineage>
</organism>